<keyword evidence="3" id="KW-1185">Reference proteome</keyword>
<keyword evidence="1" id="KW-1133">Transmembrane helix</keyword>
<proteinExistence type="predicted"/>
<feature type="transmembrane region" description="Helical" evidence="1">
    <location>
        <begin position="45"/>
        <end position="63"/>
    </location>
</feature>
<keyword evidence="1" id="KW-0472">Membrane</keyword>
<evidence type="ECO:0000313" key="2">
    <source>
        <dbReference type="EMBL" id="EID52830.1"/>
    </source>
</evidence>
<dbReference type="OrthoDB" id="3696228at2"/>
<organism evidence="2 3">
    <name type="scientific">Saccharomonospora xinjiangensis XJ-54</name>
    <dbReference type="NCBI Taxonomy" id="882086"/>
    <lineage>
        <taxon>Bacteria</taxon>
        <taxon>Bacillati</taxon>
        <taxon>Actinomycetota</taxon>
        <taxon>Actinomycetes</taxon>
        <taxon>Pseudonocardiales</taxon>
        <taxon>Pseudonocardiaceae</taxon>
        <taxon>Saccharomonospora</taxon>
    </lineage>
</organism>
<dbReference type="Proteomes" id="UP000004691">
    <property type="component" value="Unassembled WGS sequence"/>
</dbReference>
<feature type="transmembrane region" description="Helical" evidence="1">
    <location>
        <begin position="173"/>
        <end position="195"/>
    </location>
</feature>
<dbReference type="RefSeq" id="WP_006236935.1">
    <property type="nucleotide sequence ID" value="NZ_JH636049.1"/>
</dbReference>
<evidence type="ECO:0000313" key="3">
    <source>
        <dbReference type="Proteomes" id="UP000004691"/>
    </source>
</evidence>
<evidence type="ECO:0008006" key="4">
    <source>
        <dbReference type="Google" id="ProtNLM"/>
    </source>
</evidence>
<name>I0UY77_9PSEU</name>
<feature type="transmembrane region" description="Helical" evidence="1">
    <location>
        <begin position="18"/>
        <end position="39"/>
    </location>
</feature>
<accession>I0UY77</accession>
<dbReference type="EMBL" id="JH636049">
    <property type="protein sequence ID" value="EID52830.1"/>
    <property type="molecule type" value="Genomic_DNA"/>
</dbReference>
<dbReference type="AlphaFoldDB" id="I0UY77"/>
<protein>
    <recommendedName>
        <fullName evidence="4">PH domain-containing protein</fullName>
    </recommendedName>
</protein>
<reference evidence="2 3" key="1">
    <citation type="submission" date="2012-01" db="EMBL/GenBank/DDBJ databases">
        <title>Improved High-Quality Draft sequence of Saccharomonospora xinjiangensis XJ-54.</title>
        <authorList>
            <consortium name="US DOE Joint Genome Institute"/>
            <person name="Lucas S."/>
            <person name="Han J."/>
            <person name="Lapidus A."/>
            <person name="Cheng J.-F."/>
            <person name="Goodwin L."/>
            <person name="Pitluck S."/>
            <person name="Peters L."/>
            <person name="Mikhailova N."/>
            <person name="Teshima H."/>
            <person name="Detter J.C."/>
            <person name="Han C."/>
            <person name="Tapia R."/>
            <person name="Land M."/>
            <person name="Hauser L."/>
            <person name="Kyrpides N."/>
            <person name="Ivanova N."/>
            <person name="Pagani I."/>
            <person name="Brambilla E.-M."/>
            <person name="Klenk H.-P."/>
            <person name="Woyke T."/>
        </authorList>
    </citation>
    <scope>NUCLEOTIDE SEQUENCE [LARGE SCALE GENOMIC DNA]</scope>
    <source>
        <strain evidence="2 3">XJ-54</strain>
    </source>
</reference>
<evidence type="ECO:0000256" key="1">
    <source>
        <dbReference type="SAM" id="Phobius"/>
    </source>
</evidence>
<dbReference type="HOGENOM" id="CLU_1371362_0_0_11"/>
<gene>
    <name evidence="2" type="ORF">SacxiDRAFT_0557</name>
</gene>
<keyword evidence="1" id="KW-0812">Transmembrane</keyword>
<sequence>MHSHHDHRLVLRPGTARAWAGVLLAAIPLGILFAVTIVAGSAAGAAGIAGVSVLCFGIVVAIVRARHVEVTPHDVVVREPFAGERRVARHLVARVVRADLVPFRGPAADTLLLLDARGAVLARIPAHVYPRPDIDRLVHLLGVPCERPGAPVTPRQLSHRWPGAAGVAERRPFAAYLVLAGAALLLVVAVALVGVTAL</sequence>